<accession>A0AAC9FRQ8</accession>
<name>A0AAC9FRQ8_9RALS</name>
<dbReference type="Proteomes" id="UP000077927">
    <property type="component" value="Chromosome 1"/>
</dbReference>
<gene>
    <name evidence="1" type="ORF">ACS15_0795</name>
</gene>
<dbReference type="EMBL" id="CP012605">
    <property type="protein sequence ID" value="ANH74137.1"/>
    <property type="molecule type" value="Genomic_DNA"/>
</dbReference>
<evidence type="ECO:0000313" key="2">
    <source>
        <dbReference type="Proteomes" id="UP000077927"/>
    </source>
</evidence>
<sequence length="285" mass="31575">MPASNDAQYGHVDHSNLPLVAERDSVLYVGQHSMQKPTSGGSGFGANQQVAIPSFSIRLNGNGELEADPLTLHVRFDVCPTWIQIAKRHLDAALVARTERQLAWAGSDESAKSRTLEVEFEASMQAIMAAAIAWDAVYAVLRQHVDIPTLLAEKWRNGRTSRYTQVAEVVRRAFGLKPQGATTLRTNLKELYRFRDLAVHPSGKIEAALLHPELDVGVEWRFVYFRAINAELAVRGAVAMLWDLAHNGKSKNPQIADYQNNLSDRLQEIFPDGAPAVRTPEAQQS</sequence>
<protein>
    <submittedName>
        <fullName evidence="1">Uncharacterized protein</fullName>
    </submittedName>
</protein>
<dbReference type="KEGG" id="rin:ACS15_0795"/>
<proteinExistence type="predicted"/>
<evidence type="ECO:0000313" key="1">
    <source>
        <dbReference type="EMBL" id="ANH74137.1"/>
    </source>
</evidence>
<reference evidence="1 2" key="1">
    <citation type="submission" date="2015-09" db="EMBL/GenBank/DDBJ databases">
        <authorList>
            <person name="Xu Y."/>
            <person name="Nagy A."/>
            <person name="Liu N.T."/>
            <person name="Nou X."/>
        </authorList>
    </citation>
    <scope>NUCLEOTIDE SEQUENCE [LARGE SCALE GENOMIC DNA]</scope>
    <source>
        <strain evidence="1 2">FC1138</strain>
    </source>
</reference>
<organism evidence="1 2">
    <name type="scientific">Ralstonia insidiosa</name>
    <dbReference type="NCBI Taxonomy" id="190721"/>
    <lineage>
        <taxon>Bacteria</taxon>
        <taxon>Pseudomonadati</taxon>
        <taxon>Pseudomonadota</taxon>
        <taxon>Betaproteobacteria</taxon>
        <taxon>Burkholderiales</taxon>
        <taxon>Burkholderiaceae</taxon>
        <taxon>Ralstonia</taxon>
    </lineage>
</organism>
<dbReference type="AlphaFoldDB" id="A0AAC9FRQ8"/>